<comment type="subcellular location">
    <subcellularLocation>
        <location evidence="2">Membrane</location>
        <topology evidence="2">Multi-pass membrane protein</topology>
    </subcellularLocation>
</comment>
<dbReference type="GO" id="GO:0030416">
    <property type="term" value="P:methylamine metabolic process"/>
    <property type="evidence" value="ECO:0007669"/>
    <property type="project" value="InterPro"/>
</dbReference>
<reference evidence="10 11" key="1">
    <citation type="submission" date="2018-06" db="EMBL/GenBank/DDBJ databases">
        <title>Freshwater and sediment microbial communities from various areas in North America, analyzing microbe dynamics in response to fracking.</title>
        <authorList>
            <person name="Lamendella R."/>
        </authorList>
    </citation>
    <scope>NUCLEOTIDE SEQUENCE [LARGE SCALE GENOMIC DNA]</scope>
    <source>
        <strain evidence="10 11">114J</strain>
    </source>
</reference>
<feature type="transmembrane region" description="Helical" evidence="8">
    <location>
        <begin position="48"/>
        <end position="70"/>
    </location>
</feature>
<keyword evidence="6 8" id="KW-1133">Transmembrane helix</keyword>
<comment type="caution">
    <text evidence="10">The sequence shown here is derived from an EMBL/GenBank/DDBJ whole genome shotgun (WGS) entry which is preliminary data.</text>
</comment>
<feature type="domain" description="Methylamine utilisation protein MauE" evidence="9">
    <location>
        <begin position="9"/>
        <end position="132"/>
    </location>
</feature>
<dbReference type="RefSeq" id="WP_113864295.1">
    <property type="nucleotide sequence ID" value="NZ_QNRO01000043.1"/>
</dbReference>
<dbReference type="GO" id="GO:0016020">
    <property type="term" value="C:membrane"/>
    <property type="evidence" value="ECO:0007669"/>
    <property type="project" value="UniProtKB-SubCell"/>
</dbReference>
<evidence type="ECO:0000256" key="3">
    <source>
        <dbReference type="ARBA" id="ARBA00004856"/>
    </source>
</evidence>
<comment type="function">
    <text evidence="1">May be specifically involved in the processing, transport, and/or maturation of the MADH beta-subunit.</text>
</comment>
<dbReference type="Pfam" id="PF07291">
    <property type="entry name" value="MauE"/>
    <property type="match status" value="1"/>
</dbReference>
<dbReference type="InterPro" id="IPR009908">
    <property type="entry name" value="Methylamine_util_MauE"/>
</dbReference>
<keyword evidence="7 8" id="KW-0472">Membrane</keyword>
<evidence type="ECO:0000256" key="2">
    <source>
        <dbReference type="ARBA" id="ARBA00004141"/>
    </source>
</evidence>
<evidence type="ECO:0000313" key="10">
    <source>
        <dbReference type="EMBL" id="RBP19557.1"/>
    </source>
</evidence>
<evidence type="ECO:0000256" key="5">
    <source>
        <dbReference type="ARBA" id="ARBA00022692"/>
    </source>
</evidence>
<accession>A0A366FYA5</accession>
<feature type="transmembrane region" description="Helical" evidence="8">
    <location>
        <begin position="76"/>
        <end position="97"/>
    </location>
</feature>
<name>A0A366FYA5_9GAMM</name>
<keyword evidence="5 8" id="KW-0812">Transmembrane</keyword>
<protein>
    <recommendedName>
        <fullName evidence="4">Methylamine utilization protein MauE</fullName>
    </recommendedName>
</protein>
<evidence type="ECO:0000313" key="11">
    <source>
        <dbReference type="Proteomes" id="UP000252995"/>
    </source>
</evidence>
<feature type="transmembrane region" description="Helical" evidence="8">
    <location>
        <begin position="118"/>
        <end position="137"/>
    </location>
</feature>
<organism evidence="10 11">
    <name type="scientific">Marinobacter pelagius</name>
    <dbReference type="NCBI Taxonomy" id="379482"/>
    <lineage>
        <taxon>Bacteria</taxon>
        <taxon>Pseudomonadati</taxon>
        <taxon>Pseudomonadota</taxon>
        <taxon>Gammaproteobacteria</taxon>
        <taxon>Pseudomonadales</taxon>
        <taxon>Marinobacteraceae</taxon>
        <taxon>Marinobacter</taxon>
    </lineage>
</organism>
<comment type="pathway">
    <text evidence="3">One-carbon metabolism; methylamine degradation.</text>
</comment>
<dbReference type="AlphaFoldDB" id="A0A366FYA5"/>
<evidence type="ECO:0000256" key="7">
    <source>
        <dbReference type="ARBA" id="ARBA00023136"/>
    </source>
</evidence>
<evidence type="ECO:0000256" key="6">
    <source>
        <dbReference type="ARBA" id="ARBA00022989"/>
    </source>
</evidence>
<feature type="transmembrane region" description="Helical" evidence="8">
    <location>
        <begin position="143"/>
        <end position="162"/>
    </location>
</feature>
<dbReference type="OrthoDB" id="4462029at2"/>
<dbReference type="Proteomes" id="UP000252995">
    <property type="component" value="Unassembled WGS sequence"/>
</dbReference>
<evidence type="ECO:0000256" key="4">
    <source>
        <dbReference type="ARBA" id="ARBA00019078"/>
    </source>
</evidence>
<feature type="transmembrane region" description="Helical" evidence="8">
    <location>
        <begin position="6"/>
        <end position="27"/>
    </location>
</feature>
<proteinExistence type="predicted"/>
<sequence>MGPDLLQMSVLTAMVLLALLFTHAAWHKASDYGRFLGYVINYQLLPEWLAGPLARALIAAEAACVLLLVYPDTSGLGALGMVGLLLAYGAAMAVSLFRGRAEIDCGCGGAAHPVSWLLVLRNLVLAGLAALVAQQGVQAPGLAGLMVAVPAGTGLWLVYNLLGKLAENQRLLLANSKY</sequence>
<evidence type="ECO:0000259" key="9">
    <source>
        <dbReference type="Pfam" id="PF07291"/>
    </source>
</evidence>
<dbReference type="UniPathway" id="UPA00895"/>
<dbReference type="EMBL" id="QNRO01000043">
    <property type="protein sequence ID" value="RBP19557.1"/>
    <property type="molecule type" value="Genomic_DNA"/>
</dbReference>
<gene>
    <name evidence="10" type="ORF">DET50_1432</name>
</gene>
<evidence type="ECO:0000256" key="8">
    <source>
        <dbReference type="SAM" id="Phobius"/>
    </source>
</evidence>
<evidence type="ECO:0000256" key="1">
    <source>
        <dbReference type="ARBA" id="ARBA00003475"/>
    </source>
</evidence>